<evidence type="ECO:0000256" key="1">
    <source>
        <dbReference type="SAM" id="MobiDB-lite"/>
    </source>
</evidence>
<dbReference type="Proteomes" id="UP000250235">
    <property type="component" value="Unassembled WGS sequence"/>
</dbReference>
<evidence type="ECO:0000256" key="2">
    <source>
        <dbReference type="SAM" id="SignalP"/>
    </source>
</evidence>
<evidence type="ECO:0000313" key="3">
    <source>
        <dbReference type="EMBL" id="KZV18364.1"/>
    </source>
</evidence>
<dbReference type="AlphaFoldDB" id="A0A2Z7AGH6"/>
<protein>
    <submittedName>
        <fullName evidence="3">Uncharacterized protein</fullName>
    </submittedName>
</protein>
<proteinExistence type="predicted"/>
<keyword evidence="2" id="KW-0732">Signal</keyword>
<feature type="region of interest" description="Disordered" evidence="1">
    <location>
        <begin position="54"/>
        <end position="78"/>
    </location>
</feature>
<feature type="chain" id="PRO_5016424929" evidence="2">
    <location>
        <begin position="21"/>
        <end position="138"/>
    </location>
</feature>
<reference evidence="3 4" key="1">
    <citation type="journal article" date="2015" name="Proc. Natl. Acad. Sci. U.S.A.">
        <title>The resurrection genome of Boea hygrometrica: A blueprint for survival of dehydration.</title>
        <authorList>
            <person name="Xiao L."/>
            <person name="Yang G."/>
            <person name="Zhang L."/>
            <person name="Yang X."/>
            <person name="Zhao S."/>
            <person name="Ji Z."/>
            <person name="Zhou Q."/>
            <person name="Hu M."/>
            <person name="Wang Y."/>
            <person name="Chen M."/>
            <person name="Xu Y."/>
            <person name="Jin H."/>
            <person name="Xiao X."/>
            <person name="Hu G."/>
            <person name="Bao F."/>
            <person name="Hu Y."/>
            <person name="Wan P."/>
            <person name="Li L."/>
            <person name="Deng X."/>
            <person name="Kuang T."/>
            <person name="Xiang C."/>
            <person name="Zhu J.K."/>
            <person name="Oliver M.J."/>
            <person name="He Y."/>
        </authorList>
    </citation>
    <scope>NUCLEOTIDE SEQUENCE [LARGE SCALE GENOMIC DNA]</scope>
    <source>
        <strain evidence="4">cv. XS01</strain>
    </source>
</reference>
<name>A0A2Z7AGH6_9LAMI</name>
<evidence type="ECO:0000313" key="4">
    <source>
        <dbReference type="Proteomes" id="UP000250235"/>
    </source>
</evidence>
<feature type="compositionally biased region" description="Basic and acidic residues" evidence="1">
    <location>
        <begin position="58"/>
        <end position="78"/>
    </location>
</feature>
<organism evidence="3 4">
    <name type="scientific">Dorcoceras hygrometricum</name>
    <dbReference type="NCBI Taxonomy" id="472368"/>
    <lineage>
        <taxon>Eukaryota</taxon>
        <taxon>Viridiplantae</taxon>
        <taxon>Streptophyta</taxon>
        <taxon>Embryophyta</taxon>
        <taxon>Tracheophyta</taxon>
        <taxon>Spermatophyta</taxon>
        <taxon>Magnoliopsida</taxon>
        <taxon>eudicotyledons</taxon>
        <taxon>Gunneridae</taxon>
        <taxon>Pentapetalae</taxon>
        <taxon>asterids</taxon>
        <taxon>lamiids</taxon>
        <taxon>Lamiales</taxon>
        <taxon>Gesneriaceae</taxon>
        <taxon>Didymocarpoideae</taxon>
        <taxon>Trichosporeae</taxon>
        <taxon>Loxocarpinae</taxon>
        <taxon>Dorcoceras</taxon>
    </lineage>
</organism>
<sequence>MKLLLILSALDLLLLQAVHLIKKTWRYPDWNNEGTSKLEYLKMSTLEHLVQEQFSDQAQRDSVKSSGQEQERTEQKKLCTRADDKSKLEISRVGSVRYTKIFKSYSIPYRKFGIEKNDTDTIPFFRYTKKSVYRKMRY</sequence>
<keyword evidence="4" id="KW-1185">Reference proteome</keyword>
<feature type="signal peptide" evidence="2">
    <location>
        <begin position="1"/>
        <end position="20"/>
    </location>
</feature>
<gene>
    <name evidence="3" type="ORF">F511_30843</name>
</gene>
<dbReference type="EMBL" id="KV017466">
    <property type="protein sequence ID" value="KZV18364.1"/>
    <property type="molecule type" value="Genomic_DNA"/>
</dbReference>
<accession>A0A2Z7AGH6</accession>